<protein>
    <submittedName>
        <fullName evidence="2">Uncharacterized protein</fullName>
    </submittedName>
</protein>
<dbReference type="VEuPathDB" id="FungiDB:yc1106_01389"/>
<feature type="region of interest" description="Disordered" evidence="1">
    <location>
        <begin position="23"/>
        <end position="110"/>
    </location>
</feature>
<dbReference type="AlphaFoldDB" id="A0A9Q8Z1T7"/>
<feature type="compositionally biased region" description="Polar residues" evidence="1">
    <location>
        <begin position="91"/>
        <end position="101"/>
    </location>
</feature>
<proteinExistence type="predicted"/>
<feature type="compositionally biased region" description="Pro residues" evidence="1">
    <location>
        <begin position="49"/>
        <end position="71"/>
    </location>
</feature>
<accession>A0A9Q8Z1T7</accession>
<reference evidence="2" key="1">
    <citation type="submission" date="2021-12" db="EMBL/GenBank/DDBJ databases">
        <title>Curvularia clavata genome.</title>
        <authorList>
            <person name="Cao Y."/>
        </authorList>
    </citation>
    <scope>NUCLEOTIDE SEQUENCE</scope>
    <source>
        <strain evidence="2">Yc1106</strain>
    </source>
</reference>
<evidence type="ECO:0000313" key="3">
    <source>
        <dbReference type="Proteomes" id="UP001056012"/>
    </source>
</evidence>
<name>A0A9Q8Z1T7_CURCL</name>
<evidence type="ECO:0000256" key="1">
    <source>
        <dbReference type="SAM" id="MobiDB-lite"/>
    </source>
</evidence>
<sequence length="110" mass="11310">MPCSDDPKQLCGGPERLTVYWRPASAGPKTNPGPNGLSLYQAITSTRPQPLPASSPSPSPEPPPSPSPQPGCAPMIQTDGQIGNGGFELGSTWTRGPSPNAASKEIFGLA</sequence>
<evidence type="ECO:0000313" key="2">
    <source>
        <dbReference type="EMBL" id="USP74115.1"/>
    </source>
</evidence>
<dbReference type="Proteomes" id="UP001056012">
    <property type="component" value="Chromosome 1"/>
</dbReference>
<gene>
    <name evidence="2" type="ORF">yc1106_01389</name>
</gene>
<keyword evidence="3" id="KW-1185">Reference proteome</keyword>
<organism evidence="2 3">
    <name type="scientific">Curvularia clavata</name>
    <dbReference type="NCBI Taxonomy" id="95742"/>
    <lineage>
        <taxon>Eukaryota</taxon>
        <taxon>Fungi</taxon>
        <taxon>Dikarya</taxon>
        <taxon>Ascomycota</taxon>
        <taxon>Pezizomycotina</taxon>
        <taxon>Dothideomycetes</taxon>
        <taxon>Pleosporomycetidae</taxon>
        <taxon>Pleosporales</taxon>
        <taxon>Pleosporineae</taxon>
        <taxon>Pleosporaceae</taxon>
        <taxon>Curvularia</taxon>
    </lineage>
</organism>
<dbReference type="EMBL" id="CP089274">
    <property type="protein sequence ID" value="USP74115.1"/>
    <property type="molecule type" value="Genomic_DNA"/>
</dbReference>
<dbReference type="OrthoDB" id="3689084at2759"/>